<organism evidence="3 4">
    <name type="scientific">Necator americanus</name>
    <name type="common">Human hookworm</name>
    <dbReference type="NCBI Taxonomy" id="51031"/>
    <lineage>
        <taxon>Eukaryota</taxon>
        <taxon>Metazoa</taxon>
        <taxon>Ecdysozoa</taxon>
        <taxon>Nematoda</taxon>
        <taxon>Chromadorea</taxon>
        <taxon>Rhabditida</taxon>
        <taxon>Rhabditina</taxon>
        <taxon>Rhabditomorpha</taxon>
        <taxon>Strongyloidea</taxon>
        <taxon>Ancylostomatidae</taxon>
        <taxon>Bunostominae</taxon>
        <taxon>Necator</taxon>
    </lineage>
</organism>
<keyword evidence="1" id="KW-0732">Signal</keyword>
<protein>
    <recommendedName>
        <fullName evidence="2">Chondroitin proteoglycan 4 domain-containing protein</fullName>
    </recommendedName>
</protein>
<dbReference type="Pfam" id="PF15481">
    <property type="entry name" value="CPG4"/>
    <property type="match status" value="1"/>
</dbReference>
<accession>A0ABR1DS82</accession>
<proteinExistence type="predicted"/>
<sequence>MKWKTSTKQPCHSHIEMLLFFPVVLSVVAVQSLPVVDKSTSSNLRLHESHSVHPRSEFDDDELSSILESHPLQTFDLDPLQIFESDPEQISSPDPVQSTSATTFKDVVQSIPTPSSLFSGKALAQELDALPPCQRECAKTLQQTIAGALNNDNYVNKYHSTCAAYKDAKMCIAEQREICGENNEMFDVVTSGVHFMCIEQGKAFNATIKCIDRQALSVQGVCDIQCETKKSIMEVISKTSFTNRFVEALQLLRTESALHPPAFGDSPIPFEPDLFHFGPEPQSSNGLGLSNDLSIFQPDMRASLRDFEIVSAHACRVAECFLSCIRSKYDMMCENHAGMLISETLVRPLMLTQRRFSFPLMALGMMMPESCKFLSSGTRLLRHRIDPRINDNLLRAFGGTEEEELAGFAEVSKSLDTPRDDNSTELEAFGEEGSGQDCSQGICQSNGTLLEASGEQIEEFGESIFRNVLSTAPSYFEFTAKSSGSLRCRIVG</sequence>
<evidence type="ECO:0000256" key="1">
    <source>
        <dbReference type="SAM" id="SignalP"/>
    </source>
</evidence>
<feature type="domain" description="Chondroitin proteoglycan 4" evidence="2">
    <location>
        <begin position="133"/>
        <end position="227"/>
    </location>
</feature>
<dbReference type="InterPro" id="IPR029153">
    <property type="entry name" value="CPG4"/>
</dbReference>
<reference evidence="3 4" key="1">
    <citation type="submission" date="2023-08" db="EMBL/GenBank/DDBJ databases">
        <title>A Necator americanus chromosomal reference genome.</title>
        <authorList>
            <person name="Ilik V."/>
            <person name="Petrzelkova K.J."/>
            <person name="Pardy F."/>
            <person name="Fuh T."/>
            <person name="Niatou-Singa F.S."/>
            <person name="Gouil Q."/>
            <person name="Baker L."/>
            <person name="Ritchie M.E."/>
            <person name="Jex A.R."/>
            <person name="Gazzola D."/>
            <person name="Li H."/>
            <person name="Toshio Fujiwara R."/>
            <person name="Zhan B."/>
            <person name="Aroian R.V."/>
            <person name="Pafco B."/>
            <person name="Schwarz E.M."/>
        </authorList>
    </citation>
    <scope>NUCLEOTIDE SEQUENCE [LARGE SCALE GENOMIC DNA]</scope>
    <source>
        <strain evidence="3 4">Aroian</strain>
        <tissue evidence="3">Whole animal</tissue>
    </source>
</reference>
<dbReference type="PANTHER" id="PTHR37442:SF2">
    <property type="entry name" value="CHONDROITIN PROTEOGLYCAN 4"/>
    <property type="match status" value="1"/>
</dbReference>
<feature type="signal peptide" evidence="1">
    <location>
        <begin position="1"/>
        <end position="26"/>
    </location>
</feature>
<dbReference type="InterPro" id="IPR053123">
    <property type="entry name" value="CPG4-like"/>
</dbReference>
<evidence type="ECO:0000313" key="3">
    <source>
        <dbReference type="EMBL" id="KAK6753291.1"/>
    </source>
</evidence>
<name>A0ABR1DS82_NECAM</name>
<dbReference type="PANTHER" id="PTHR37442">
    <property type="entry name" value="F18A1.7 PROTEIN-RELATED"/>
    <property type="match status" value="1"/>
</dbReference>
<evidence type="ECO:0000259" key="2">
    <source>
        <dbReference type="Pfam" id="PF15481"/>
    </source>
</evidence>
<comment type="caution">
    <text evidence="3">The sequence shown here is derived from an EMBL/GenBank/DDBJ whole genome shotgun (WGS) entry which is preliminary data.</text>
</comment>
<dbReference type="Proteomes" id="UP001303046">
    <property type="component" value="Unassembled WGS sequence"/>
</dbReference>
<keyword evidence="4" id="KW-1185">Reference proteome</keyword>
<dbReference type="EMBL" id="JAVFWL010000005">
    <property type="protein sequence ID" value="KAK6753291.1"/>
    <property type="molecule type" value="Genomic_DNA"/>
</dbReference>
<feature type="chain" id="PRO_5045595286" description="Chondroitin proteoglycan 4 domain-containing protein" evidence="1">
    <location>
        <begin position="27"/>
        <end position="492"/>
    </location>
</feature>
<gene>
    <name evidence="3" type="primary">Necator_chrV.g17509</name>
    <name evidence="3" type="ORF">RB195_012719</name>
</gene>
<evidence type="ECO:0000313" key="4">
    <source>
        <dbReference type="Proteomes" id="UP001303046"/>
    </source>
</evidence>